<evidence type="ECO:0000256" key="3">
    <source>
        <dbReference type="ARBA" id="ARBA00010005"/>
    </source>
</evidence>
<keyword evidence="6" id="KW-0560">Oxidoreductase</keyword>
<dbReference type="Gene3D" id="1.20.1090.10">
    <property type="entry name" value="Dehydroquinate synthase-like - alpha domain"/>
    <property type="match status" value="2"/>
</dbReference>
<keyword evidence="5" id="KW-0809">Transit peptide</keyword>
<evidence type="ECO:0000256" key="7">
    <source>
        <dbReference type="ARBA" id="ARBA00023128"/>
    </source>
</evidence>
<proteinExistence type="inferred from homology"/>
<dbReference type="InterPro" id="IPR001670">
    <property type="entry name" value="ADH_Fe/GldA"/>
</dbReference>
<dbReference type="AlphaFoldDB" id="A0AAE0ZPK0"/>
<name>A0AAE0ZPK0_9GAST</name>
<dbReference type="EC" id="1.1.99.24" evidence="4"/>
<dbReference type="InterPro" id="IPR042157">
    <property type="entry name" value="HOT"/>
</dbReference>
<dbReference type="Proteomes" id="UP001283361">
    <property type="component" value="Unassembled WGS sequence"/>
</dbReference>
<comment type="catalytic activity">
    <reaction evidence="8">
        <text>4-hydroxybutanoate + 2-oxoglutarate = (R)-2-hydroxyglutarate + succinate semialdehyde</text>
        <dbReference type="Rhea" id="RHEA:24734"/>
        <dbReference type="ChEBI" id="CHEBI:15801"/>
        <dbReference type="ChEBI" id="CHEBI:16724"/>
        <dbReference type="ChEBI" id="CHEBI:16810"/>
        <dbReference type="ChEBI" id="CHEBI:57706"/>
        <dbReference type="EC" id="1.1.99.24"/>
    </reaction>
</comment>
<comment type="subcellular location">
    <subcellularLocation>
        <location evidence="2">Mitochondrion</location>
    </subcellularLocation>
</comment>
<keyword evidence="12" id="KW-1185">Reference proteome</keyword>
<reference evidence="11" key="1">
    <citation type="journal article" date="2023" name="G3 (Bethesda)">
        <title>A reference genome for the long-term kleptoplast-retaining sea slug Elysia crispata morphotype clarki.</title>
        <authorList>
            <person name="Eastman K.E."/>
            <person name="Pendleton A.L."/>
            <person name="Shaikh M.A."/>
            <person name="Suttiyut T."/>
            <person name="Ogas R."/>
            <person name="Tomko P."/>
            <person name="Gavelis G."/>
            <person name="Widhalm J.R."/>
            <person name="Wisecaver J.H."/>
        </authorList>
    </citation>
    <scope>NUCLEOTIDE SEQUENCE</scope>
    <source>
        <strain evidence="11">ECLA1</strain>
    </source>
</reference>
<evidence type="ECO:0000256" key="1">
    <source>
        <dbReference type="ARBA" id="ARBA00000813"/>
    </source>
</evidence>
<feature type="domain" description="Fe-containing alcohol dehydrogenase-like C-terminal" evidence="10">
    <location>
        <begin position="482"/>
        <end position="649"/>
    </location>
</feature>
<sequence length="652" mass="70297">MTTLGRRGGRVAKPPRLWTVEIYQLCGLGLRSGPYKVVVQVQCTDNPLRQVSGRTRLACCLTRGVFDLSPSQLIQLNLGSLRVRAVDQSVALSLALSVTRSGASQGGSVIERETPAQQWHMKIVEDDSSVRCDTFLMDIVCWTLFLIYSSTEIMSAATQRQFVQSLRQLALSGPAKRKVSKHGAGITCARALSTSHSCQAKEYAFEMACSNIRYGPGVTKEIGMDVKNLGGKNVCVMTDPNLSQLQPVKTTLESLDKHGVNYKLFDKCRVEPSDQSLKEAIDFSNKHQFDLFVAVGGGSVMDTCKAANLFSSKPDAEFLDFVNAPIGKGMPVKHTVKPLIAVATTAGTGSETTGTSVFDLKDMKAKTGISSRSLRPTLGILDPLHLLTMPERVAAYSGIDVLCHAIESYTVMPYSNREGQEDPSYRPAYQGNNPISDIWSLHALEVTAKYIKRCVFNPDDAEARCAMLLASCAAGIGFGNAAVYNSDDIEARSAMCLASCSAGIGFGNAGVHLCHGMSYPISGLVKSYTSEGYTSDHPLVPHGLSVVITAPAVFEFTAPACPERHLRAAEALGYDSRNAKGEDAGKILKDILLEIMDSIGVPDGLKSLGFTEEDIPALVKGTLPQHRVTKLSPRPAGPDELAELLTKSMKTY</sequence>
<evidence type="ECO:0000256" key="8">
    <source>
        <dbReference type="ARBA" id="ARBA00049496"/>
    </source>
</evidence>
<evidence type="ECO:0000256" key="2">
    <source>
        <dbReference type="ARBA" id="ARBA00004173"/>
    </source>
</evidence>
<dbReference type="PANTHER" id="PTHR11496:SF83">
    <property type="entry name" value="HYDROXYACID-OXOACID TRANSHYDROGENASE, MITOCHONDRIAL"/>
    <property type="match status" value="1"/>
</dbReference>
<dbReference type="GO" id="GO:0004022">
    <property type="term" value="F:alcohol dehydrogenase (NAD+) activity"/>
    <property type="evidence" value="ECO:0007669"/>
    <property type="project" value="InterPro"/>
</dbReference>
<accession>A0AAE0ZPK0</accession>
<protein>
    <recommendedName>
        <fullName evidence="4">hydroxyacid-oxoacid transhydrogenase</fullName>
        <ecNumber evidence="4">1.1.99.24</ecNumber>
    </recommendedName>
</protein>
<dbReference type="EMBL" id="JAWDGP010003565">
    <property type="protein sequence ID" value="KAK3773032.1"/>
    <property type="molecule type" value="Genomic_DNA"/>
</dbReference>
<dbReference type="Pfam" id="PF25137">
    <property type="entry name" value="ADH_Fe_C"/>
    <property type="match status" value="1"/>
</dbReference>
<evidence type="ECO:0000256" key="5">
    <source>
        <dbReference type="ARBA" id="ARBA00022946"/>
    </source>
</evidence>
<dbReference type="PANTHER" id="PTHR11496">
    <property type="entry name" value="ALCOHOL DEHYDROGENASE"/>
    <property type="match status" value="1"/>
</dbReference>
<evidence type="ECO:0000256" key="6">
    <source>
        <dbReference type="ARBA" id="ARBA00023002"/>
    </source>
</evidence>
<dbReference type="InterPro" id="IPR056798">
    <property type="entry name" value="ADH_Fe_C"/>
</dbReference>
<dbReference type="SUPFAM" id="SSF56796">
    <property type="entry name" value="Dehydroquinate synthase-like"/>
    <property type="match status" value="2"/>
</dbReference>
<comment type="similarity">
    <text evidence="3">Belongs to the iron-containing alcohol dehydrogenase family. Hydroxyacid-oxoacid transhydrogenase subfamily.</text>
</comment>
<feature type="domain" description="Alcohol dehydrogenase iron-type/glycerol dehydrogenase GldA" evidence="9">
    <location>
        <begin position="211"/>
        <end position="383"/>
    </location>
</feature>
<dbReference type="Gene3D" id="3.40.50.1970">
    <property type="match status" value="1"/>
</dbReference>
<evidence type="ECO:0000313" key="12">
    <source>
        <dbReference type="Proteomes" id="UP001283361"/>
    </source>
</evidence>
<evidence type="ECO:0000256" key="4">
    <source>
        <dbReference type="ARBA" id="ARBA00013182"/>
    </source>
</evidence>
<dbReference type="Pfam" id="PF00465">
    <property type="entry name" value="Fe-ADH"/>
    <property type="match status" value="1"/>
</dbReference>
<dbReference type="FunFam" id="3.40.50.1970:FF:000003">
    <property type="entry name" value="Alcohol dehydrogenase, iron-containing"/>
    <property type="match status" value="1"/>
</dbReference>
<dbReference type="CDD" id="cd08190">
    <property type="entry name" value="HOT"/>
    <property type="match status" value="1"/>
</dbReference>
<dbReference type="GO" id="GO:0005739">
    <property type="term" value="C:mitochondrion"/>
    <property type="evidence" value="ECO:0007669"/>
    <property type="project" value="UniProtKB-SubCell"/>
</dbReference>
<evidence type="ECO:0000259" key="9">
    <source>
        <dbReference type="Pfam" id="PF00465"/>
    </source>
</evidence>
<dbReference type="GO" id="GO:0047988">
    <property type="term" value="F:hydroxyacid-oxoacid transhydrogenase activity"/>
    <property type="evidence" value="ECO:0007669"/>
    <property type="project" value="UniProtKB-EC"/>
</dbReference>
<comment type="catalytic activity">
    <reaction evidence="1">
        <text>(S)-3-hydroxybutanoate + 2-oxoglutarate = (R)-2-hydroxyglutarate + acetoacetate</text>
        <dbReference type="Rhea" id="RHEA:23048"/>
        <dbReference type="ChEBI" id="CHEBI:11047"/>
        <dbReference type="ChEBI" id="CHEBI:13705"/>
        <dbReference type="ChEBI" id="CHEBI:15801"/>
        <dbReference type="ChEBI" id="CHEBI:16810"/>
        <dbReference type="EC" id="1.1.99.24"/>
    </reaction>
</comment>
<gene>
    <name evidence="11" type="ORF">RRG08_029084</name>
</gene>
<organism evidence="11 12">
    <name type="scientific">Elysia crispata</name>
    <name type="common">lettuce slug</name>
    <dbReference type="NCBI Taxonomy" id="231223"/>
    <lineage>
        <taxon>Eukaryota</taxon>
        <taxon>Metazoa</taxon>
        <taxon>Spiralia</taxon>
        <taxon>Lophotrochozoa</taxon>
        <taxon>Mollusca</taxon>
        <taxon>Gastropoda</taxon>
        <taxon>Heterobranchia</taxon>
        <taxon>Euthyneura</taxon>
        <taxon>Panpulmonata</taxon>
        <taxon>Sacoglossa</taxon>
        <taxon>Placobranchoidea</taxon>
        <taxon>Plakobranchidae</taxon>
        <taxon>Elysia</taxon>
    </lineage>
</organism>
<dbReference type="InterPro" id="IPR039697">
    <property type="entry name" value="Alcohol_dehydrogenase_Fe"/>
</dbReference>
<dbReference type="GO" id="GO:0046872">
    <property type="term" value="F:metal ion binding"/>
    <property type="evidence" value="ECO:0007669"/>
    <property type="project" value="InterPro"/>
</dbReference>
<evidence type="ECO:0000313" key="11">
    <source>
        <dbReference type="EMBL" id="KAK3773032.1"/>
    </source>
</evidence>
<keyword evidence="7" id="KW-0496">Mitochondrion</keyword>
<evidence type="ECO:0000259" key="10">
    <source>
        <dbReference type="Pfam" id="PF25137"/>
    </source>
</evidence>
<comment type="caution">
    <text evidence="11">The sequence shown here is derived from an EMBL/GenBank/DDBJ whole genome shotgun (WGS) entry which is preliminary data.</text>
</comment>